<name>A0A9D4I8N9_DREPO</name>
<reference evidence="1" key="2">
    <citation type="submission" date="2020-11" db="EMBL/GenBank/DDBJ databases">
        <authorList>
            <person name="McCartney M.A."/>
            <person name="Auch B."/>
            <person name="Kono T."/>
            <person name="Mallez S."/>
            <person name="Becker A."/>
            <person name="Gohl D.M."/>
            <person name="Silverstein K.A.T."/>
            <person name="Koren S."/>
            <person name="Bechman K.B."/>
            <person name="Herman A."/>
            <person name="Abrahante J.E."/>
            <person name="Garbe J."/>
        </authorList>
    </citation>
    <scope>NUCLEOTIDE SEQUENCE</scope>
    <source>
        <strain evidence="1">Duluth1</strain>
        <tissue evidence="1">Whole animal</tissue>
    </source>
</reference>
<dbReference type="EMBL" id="JAIWYP010000010">
    <property type="protein sequence ID" value="KAH3753956.1"/>
    <property type="molecule type" value="Genomic_DNA"/>
</dbReference>
<protein>
    <submittedName>
        <fullName evidence="1">Uncharacterized protein</fullName>
    </submittedName>
</protein>
<dbReference type="AlphaFoldDB" id="A0A9D4I8N9"/>
<comment type="caution">
    <text evidence="1">The sequence shown here is derived from an EMBL/GenBank/DDBJ whole genome shotgun (WGS) entry which is preliminary data.</text>
</comment>
<evidence type="ECO:0000313" key="2">
    <source>
        <dbReference type="Proteomes" id="UP000828390"/>
    </source>
</evidence>
<sequence>MLHSRRPTSYVYSGCVQHAGCNAVCGGQTLQDGLDASRLIALAGCNGATYI</sequence>
<organism evidence="1 2">
    <name type="scientific">Dreissena polymorpha</name>
    <name type="common">Zebra mussel</name>
    <name type="synonym">Mytilus polymorpha</name>
    <dbReference type="NCBI Taxonomy" id="45954"/>
    <lineage>
        <taxon>Eukaryota</taxon>
        <taxon>Metazoa</taxon>
        <taxon>Spiralia</taxon>
        <taxon>Lophotrochozoa</taxon>
        <taxon>Mollusca</taxon>
        <taxon>Bivalvia</taxon>
        <taxon>Autobranchia</taxon>
        <taxon>Heteroconchia</taxon>
        <taxon>Euheterodonta</taxon>
        <taxon>Imparidentia</taxon>
        <taxon>Neoheterodontei</taxon>
        <taxon>Myida</taxon>
        <taxon>Dreissenoidea</taxon>
        <taxon>Dreissenidae</taxon>
        <taxon>Dreissena</taxon>
    </lineage>
</organism>
<keyword evidence="2" id="KW-1185">Reference proteome</keyword>
<proteinExistence type="predicted"/>
<gene>
    <name evidence="1" type="ORF">DPMN_188611</name>
</gene>
<evidence type="ECO:0000313" key="1">
    <source>
        <dbReference type="EMBL" id="KAH3753956.1"/>
    </source>
</evidence>
<accession>A0A9D4I8N9</accession>
<reference evidence="1" key="1">
    <citation type="journal article" date="2019" name="bioRxiv">
        <title>The Genome of the Zebra Mussel, Dreissena polymorpha: A Resource for Invasive Species Research.</title>
        <authorList>
            <person name="McCartney M.A."/>
            <person name="Auch B."/>
            <person name="Kono T."/>
            <person name="Mallez S."/>
            <person name="Zhang Y."/>
            <person name="Obille A."/>
            <person name="Becker A."/>
            <person name="Abrahante J.E."/>
            <person name="Garbe J."/>
            <person name="Badalamenti J.P."/>
            <person name="Herman A."/>
            <person name="Mangelson H."/>
            <person name="Liachko I."/>
            <person name="Sullivan S."/>
            <person name="Sone E.D."/>
            <person name="Koren S."/>
            <person name="Silverstein K.A.T."/>
            <person name="Beckman K.B."/>
            <person name="Gohl D.M."/>
        </authorList>
    </citation>
    <scope>NUCLEOTIDE SEQUENCE</scope>
    <source>
        <strain evidence="1">Duluth1</strain>
        <tissue evidence="1">Whole animal</tissue>
    </source>
</reference>
<dbReference type="Proteomes" id="UP000828390">
    <property type="component" value="Unassembled WGS sequence"/>
</dbReference>